<dbReference type="InterPro" id="IPR058770">
    <property type="entry name" value="PWI_ABCF3"/>
</dbReference>
<dbReference type="InterPro" id="IPR050611">
    <property type="entry name" value="ABCF"/>
</dbReference>
<dbReference type="InterPro" id="IPR027417">
    <property type="entry name" value="P-loop_NTPase"/>
</dbReference>
<name>A0AAD2G692_9STRA</name>
<evidence type="ECO:0000313" key="7">
    <source>
        <dbReference type="EMBL" id="CAJ1964333.1"/>
    </source>
</evidence>
<feature type="compositionally biased region" description="Basic residues" evidence="5">
    <location>
        <begin position="341"/>
        <end position="358"/>
    </location>
</feature>
<protein>
    <recommendedName>
        <fullName evidence="6">ABC transporter domain-containing protein</fullName>
    </recommendedName>
</protein>
<keyword evidence="1" id="KW-0677">Repeat</keyword>
<keyword evidence="8" id="KW-1185">Reference proteome</keyword>
<evidence type="ECO:0000256" key="3">
    <source>
        <dbReference type="ARBA" id="ARBA00022840"/>
    </source>
</evidence>
<dbReference type="InterPro" id="IPR003439">
    <property type="entry name" value="ABC_transporter-like_ATP-bd"/>
</dbReference>
<sequence length="833" mass="93422">MDNEKIVASALESAIPPSEEHIDEDTHEYISSILSEDPFDEDTREAVRELILSATEDNDQVDGVALCQSLFELLDLGKESGSGPDGKGENAEPELRMLGESVTMKKQDVQTFASGLRAKTDSGVELEESAIASFYANMIDPNASEAAISERDRRKARQKEMRIEMEEEERQRAIKEAMDMFQDNGEDDNESLMEKAQQDNMQDVHLKNFDLPNLRGGGPNLLQNASLTLARGRRFGLMGRNGCGKTTFLTFLAKRQIADAIPKNMNMLLVRQEIFGNELSAVETVLKSDVKRESVKRYIEWLEKELDKLDNPEKYAEEEKNDEGAAEAKTASEKKKESKGKQKLRDRKKQGAQQKAKKAVASVSKVKESKEERRKQLNLKLIQAHTRLGEIEAEEGGDPEPRARKVLAGLGFSVEMQDKPTQALSGGWRMRVSLSCALFASPALLLLDEPTNHLDLEAVLWLERYLTKDFKGTLVVVSHDRHFLNEVVTDVVHFHKDTLTTYRGDISNFEAVRADDKLRQERLREQQEAKRAHLQKYIDLHAQAGENGPKASRQRKSKMKKLDKLGVMSQDGKKWKASDGVDAEEVEEVEEEEDVTLIFPDPGSFDKDIIRLDQVNFGYSAEDVLLQNVDLTVNMKSRIALLGRNGCGKSTLIKLTVGGLEPLSGAVRIDPRAKIEYLAQHQLEQLDPDGTPLQTMVDRYPGNRSNTHIGELRRYLANFGLGGEILPNQKIHTMSGGQKCRLCLACAMYRKPHLLILDEPTNHLDLETTEALIEAIRGFNGGVLLVSHDQHLLTSVCDDLLVVEKRRLGILRDGNSNKDAFEAYKRAVVAGKR</sequence>
<feature type="domain" description="ABC transporter" evidence="6">
    <location>
        <begin position="610"/>
        <end position="830"/>
    </location>
</feature>
<evidence type="ECO:0000256" key="2">
    <source>
        <dbReference type="ARBA" id="ARBA00022741"/>
    </source>
</evidence>
<dbReference type="AlphaFoldDB" id="A0AAD2G692"/>
<evidence type="ECO:0000259" key="6">
    <source>
        <dbReference type="PROSITE" id="PS50893"/>
    </source>
</evidence>
<organism evidence="7 8">
    <name type="scientific">Cylindrotheca closterium</name>
    <dbReference type="NCBI Taxonomy" id="2856"/>
    <lineage>
        <taxon>Eukaryota</taxon>
        <taxon>Sar</taxon>
        <taxon>Stramenopiles</taxon>
        <taxon>Ochrophyta</taxon>
        <taxon>Bacillariophyta</taxon>
        <taxon>Bacillariophyceae</taxon>
        <taxon>Bacillariophycidae</taxon>
        <taxon>Bacillariales</taxon>
        <taxon>Bacillariaceae</taxon>
        <taxon>Cylindrotheca</taxon>
    </lineage>
</organism>
<feature type="region of interest" description="Disordered" evidence="5">
    <location>
        <begin position="1"/>
        <end position="24"/>
    </location>
</feature>
<evidence type="ECO:0000313" key="8">
    <source>
        <dbReference type="Proteomes" id="UP001295423"/>
    </source>
</evidence>
<dbReference type="SMART" id="SM00382">
    <property type="entry name" value="AAA"/>
    <property type="match status" value="2"/>
</dbReference>
<dbReference type="CDD" id="cd03221">
    <property type="entry name" value="ABCF_EF-3"/>
    <property type="match status" value="2"/>
</dbReference>
<dbReference type="Proteomes" id="UP001295423">
    <property type="component" value="Unassembled WGS sequence"/>
</dbReference>
<feature type="compositionally biased region" description="Basic and acidic residues" evidence="5">
    <location>
        <begin position="365"/>
        <end position="374"/>
    </location>
</feature>
<dbReference type="GO" id="GO:0005524">
    <property type="term" value="F:ATP binding"/>
    <property type="evidence" value="ECO:0007669"/>
    <property type="project" value="UniProtKB-KW"/>
</dbReference>
<dbReference type="Pfam" id="PF12848">
    <property type="entry name" value="ABC_tran_Xtn"/>
    <property type="match status" value="1"/>
</dbReference>
<keyword evidence="4" id="KW-0007">Acetylation</keyword>
<dbReference type="GO" id="GO:0016887">
    <property type="term" value="F:ATP hydrolysis activity"/>
    <property type="evidence" value="ECO:0007669"/>
    <property type="project" value="InterPro"/>
</dbReference>
<dbReference type="InterPro" id="IPR032781">
    <property type="entry name" value="ABC_tran_Xtn"/>
</dbReference>
<evidence type="ECO:0000256" key="5">
    <source>
        <dbReference type="SAM" id="MobiDB-lite"/>
    </source>
</evidence>
<evidence type="ECO:0000256" key="4">
    <source>
        <dbReference type="ARBA" id="ARBA00022990"/>
    </source>
</evidence>
<dbReference type="PANTHER" id="PTHR19211:SF14">
    <property type="entry name" value="ATP-BINDING CASSETTE SUB-FAMILY F MEMBER 1"/>
    <property type="match status" value="1"/>
</dbReference>
<dbReference type="PANTHER" id="PTHR19211">
    <property type="entry name" value="ATP-BINDING TRANSPORT PROTEIN-RELATED"/>
    <property type="match status" value="1"/>
</dbReference>
<proteinExistence type="predicted"/>
<feature type="compositionally biased region" description="Basic and acidic residues" evidence="5">
    <location>
        <begin position="148"/>
        <end position="166"/>
    </location>
</feature>
<feature type="region of interest" description="Disordered" evidence="5">
    <location>
        <begin position="313"/>
        <end position="374"/>
    </location>
</feature>
<dbReference type="FunFam" id="3.40.50.300:FF:000011">
    <property type="entry name" value="Putative ABC transporter ATP-binding component"/>
    <property type="match status" value="1"/>
</dbReference>
<dbReference type="Pfam" id="PF26051">
    <property type="entry name" value="PWI_ABCF3"/>
    <property type="match status" value="1"/>
</dbReference>
<dbReference type="PROSITE" id="PS50893">
    <property type="entry name" value="ABC_TRANSPORTER_2"/>
    <property type="match status" value="2"/>
</dbReference>
<comment type="caution">
    <text evidence="7">The sequence shown here is derived from an EMBL/GenBank/DDBJ whole genome shotgun (WGS) entry which is preliminary data.</text>
</comment>
<dbReference type="SUPFAM" id="SSF52540">
    <property type="entry name" value="P-loop containing nucleoside triphosphate hydrolases"/>
    <property type="match status" value="2"/>
</dbReference>
<dbReference type="InterPro" id="IPR003593">
    <property type="entry name" value="AAA+_ATPase"/>
</dbReference>
<dbReference type="Pfam" id="PF00005">
    <property type="entry name" value="ABC_tran"/>
    <property type="match status" value="2"/>
</dbReference>
<keyword evidence="3" id="KW-0067">ATP-binding</keyword>
<dbReference type="PROSITE" id="PS00211">
    <property type="entry name" value="ABC_TRANSPORTER_1"/>
    <property type="match status" value="1"/>
</dbReference>
<reference evidence="7" key="1">
    <citation type="submission" date="2023-08" db="EMBL/GenBank/DDBJ databases">
        <authorList>
            <person name="Audoor S."/>
            <person name="Bilcke G."/>
        </authorList>
    </citation>
    <scope>NUCLEOTIDE SEQUENCE</scope>
</reference>
<dbReference type="Gene3D" id="3.40.50.300">
    <property type="entry name" value="P-loop containing nucleotide triphosphate hydrolases"/>
    <property type="match status" value="2"/>
</dbReference>
<keyword evidence="2" id="KW-0547">Nucleotide-binding</keyword>
<dbReference type="FunFam" id="3.40.50.300:FF:001092">
    <property type="entry name" value="ATP-binding cassette sub-family F member 2"/>
    <property type="match status" value="1"/>
</dbReference>
<evidence type="ECO:0000256" key="1">
    <source>
        <dbReference type="ARBA" id="ARBA00022737"/>
    </source>
</evidence>
<gene>
    <name evidence="7" type="ORF">CYCCA115_LOCUS20580</name>
</gene>
<feature type="region of interest" description="Disordered" evidence="5">
    <location>
        <begin position="146"/>
        <end position="166"/>
    </location>
</feature>
<accession>A0AAD2G692</accession>
<feature type="domain" description="ABC transporter" evidence="6">
    <location>
        <begin position="206"/>
        <end position="521"/>
    </location>
</feature>
<dbReference type="InterPro" id="IPR017871">
    <property type="entry name" value="ABC_transporter-like_CS"/>
</dbReference>
<feature type="compositionally biased region" description="Basic and acidic residues" evidence="5">
    <location>
        <begin position="330"/>
        <end position="340"/>
    </location>
</feature>
<dbReference type="EMBL" id="CAKOGP040002180">
    <property type="protein sequence ID" value="CAJ1964333.1"/>
    <property type="molecule type" value="Genomic_DNA"/>
</dbReference>